<accession>A0A815S2N0</accession>
<dbReference type="EMBL" id="CAJNOT010006122">
    <property type="protein sequence ID" value="CAF1482693.1"/>
    <property type="molecule type" value="Genomic_DNA"/>
</dbReference>
<dbReference type="EMBL" id="CAJOBD010007017">
    <property type="protein sequence ID" value="CAF4076299.1"/>
    <property type="molecule type" value="Genomic_DNA"/>
</dbReference>
<dbReference type="Proteomes" id="UP000663836">
    <property type="component" value="Unassembled WGS sequence"/>
</dbReference>
<dbReference type="AlphaFoldDB" id="A0A815S2N0"/>
<evidence type="ECO:0000313" key="1">
    <source>
        <dbReference type="EMBL" id="CAF1482693.1"/>
    </source>
</evidence>
<sequence length="271" mass="32313">MSTDMKQLNSSSIKNVHCNVTCLLDLPNEVLLLICRYMSSYHILYSFYTHSTPEMRLHRVIYDYYIKIKVDSITNNEYIYLFSHPKTSLRPEPLILTCRRSKKTLSYFRLTEFTLFAHYIEFIINDFKSILNYMPALIKLTLSIRDTYDPIFCEGPKLESILNKHLPHLHQFVYTMTHEIHNQTLIKDFIQWLMEIYEDDKRRLSLVSNGYNTTVTSNVKKTEYMNHVLITKHNELYELETHFHRACQIKTCLLIDIKLPTRITKLILTEE</sequence>
<proteinExistence type="predicted"/>
<evidence type="ECO:0000313" key="2">
    <source>
        <dbReference type="EMBL" id="CAF4076299.1"/>
    </source>
</evidence>
<feature type="non-terminal residue" evidence="1">
    <location>
        <position position="1"/>
    </location>
</feature>
<gene>
    <name evidence="2" type="ORF">JBS370_LOCUS30442</name>
    <name evidence="1" type="ORF">ZHD862_LOCUS36634</name>
</gene>
<organism evidence="1 3">
    <name type="scientific">Rotaria sordida</name>
    <dbReference type="NCBI Taxonomy" id="392033"/>
    <lineage>
        <taxon>Eukaryota</taxon>
        <taxon>Metazoa</taxon>
        <taxon>Spiralia</taxon>
        <taxon>Gnathifera</taxon>
        <taxon>Rotifera</taxon>
        <taxon>Eurotatoria</taxon>
        <taxon>Bdelloidea</taxon>
        <taxon>Philodinida</taxon>
        <taxon>Philodinidae</taxon>
        <taxon>Rotaria</taxon>
    </lineage>
</organism>
<reference evidence="1" key="1">
    <citation type="submission" date="2021-02" db="EMBL/GenBank/DDBJ databases">
        <authorList>
            <person name="Nowell W R."/>
        </authorList>
    </citation>
    <scope>NUCLEOTIDE SEQUENCE</scope>
</reference>
<comment type="caution">
    <text evidence="1">The sequence shown here is derived from an EMBL/GenBank/DDBJ whole genome shotgun (WGS) entry which is preliminary data.</text>
</comment>
<name>A0A815S2N0_9BILA</name>
<evidence type="ECO:0000313" key="3">
    <source>
        <dbReference type="Proteomes" id="UP000663864"/>
    </source>
</evidence>
<dbReference type="Proteomes" id="UP000663864">
    <property type="component" value="Unassembled WGS sequence"/>
</dbReference>
<evidence type="ECO:0008006" key="4">
    <source>
        <dbReference type="Google" id="ProtNLM"/>
    </source>
</evidence>
<protein>
    <recommendedName>
        <fullName evidence="4">F-box domain-containing protein</fullName>
    </recommendedName>
</protein>